<reference evidence="9" key="1">
    <citation type="submission" date="2016-10" db="EMBL/GenBank/DDBJ databases">
        <authorList>
            <person name="Varghese N."/>
            <person name="Submissions S."/>
        </authorList>
    </citation>
    <scope>NUCLEOTIDE SEQUENCE [LARGE SCALE GENOMIC DNA]</scope>
    <source>
        <strain evidence="9">CGMCC 1.3431</strain>
    </source>
</reference>
<dbReference type="Pfam" id="PF00072">
    <property type="entry name" value="Response_reg"/>
    <property type="match status" value="1"/>
</dbReference>
<dbReference type="SMART" id="SM00448">
    <property type="entry name" value="REC"/>
    <property type="match status" value="1"/>
</dbReference>
<dbReference type="InterPro" id="IPR001867">
    <property type="entry name" value="OmpR/PhoB-type_DNA-bd"/>
</dbReference>
<dbReference type="GO" id="GO:0032993">
    <property type="term" value="C:protein-DNA complex"/>
    <property type="evidence" value="ECO:0007669"/>
    <property type="project" value="TreeGrafter"/>
</dbReference>
<keyword evidence="1" id="KW-0805">Transcription regulation</keyword>
<dbReference type="GO" id="GO:0000976">
    <property type="term" value="F:transcription cis-regulatory region binding"/>
    <property type="evidence" value="ECO:0007669"/>
    <property type="project" value="TreeGrafter"/>
</dbReference>
<sequence length="218" mass="24528">MMRVLLVEDDELLGMALKAGLEQAGYTPEWVTDGETALEALRTSPFSVVALDLNLPHMSGIDVLRTVRQTSNLPIVIMTARDALDQRIEGLDLGADDYLVKPFKLVELMARFRAVVRRTQGLAQSVIMHRDIELDLGARTVRKGGKWLKLTAREYQILALLMTRIGRIMSKSEIEEQVYSWEGDVESNTIEAAIYTIRKKLGRELIRNVRGVGYVIAD</sequence>
<keyword evidence="4" id="KW-0597">Phosphoprotein</keyword>
<keyword evidence="9" id="KW-1185">Reference proteome</keyword>
<dbReference type="Gene3D" id="1.10.10.10">
    <property type="entry name" value="Winged helix-like DNA-binding domain superfamily/Winged helix DNA-binding domain"/>
    <property type="match status" value="1"/>
</dbReference>
<dbReference type="InterPro" id="IPR039420">
    <property type="entry name" value="WalR-like"/>
</dbReference>
<dbReference type="Gene3D" id="3.40.50.2300">
    <property type="match status" value="1"/>
</dbReference>
<feature type="domain" description="OmpR/PhoB-type" evidence="7">
    <location>
        <begin position="124"/>
        <end position="218"/>
    </location>
</feature>
<dbReference type="GO" id="GO:0005829">
    <property type="term" value="C:cytosol"/>
    <property type="evidence" value="ECO:0007669"/>
    <property type="project" value="TreeGrafter"/>
</dbReference>
<evidence type="ECO:0000259" key="7">
    <source>
        <dbReference type="PROSITE" id="PS51755"/>
    </source>
</evidence>
<feature type="modified residue" description="4-aspartylphosphate" evidence="4">
    <location>
        <position position="52"/>
    </location>
</feature>
<dbReference type="PANTHER" id="PTHR48111:SF67">
    <property type="entry name" value="TRANSCRIPTIONAL REGULATORY PROTEIN TCTD"/>
    <property type="match status" value="1"/>
</dbReference>
<evidence type="ECO:0000313" key="9">
    <source>
        <dbReference type="Proteomes" id="UP000199150"/>
    </source>
</evidence>
<dbReference type="InterPro" id="IPR011006">
    <property type="entry name" value="CheY-like_superfamily"/>
</dbReference>
<gene>
    <name evidence="8" type="ORF">SAMN02927928_2122</name>
</gene>
<evidence type="ECO:0000313" key="8">
    <source>
        <dbReference type="EMBL" id="SCW60198.1"/>
    </source>
</evidence>
<dbReference type="Proteomes" id="UP000199150">
    <property type="component" value="Unassembled WGS sequence"/>
</dbReference>
<feature type="DNA-binding region" description="OmpR/PhoB-type" evidence="5">
    <location>
        <begin position="124"/>
        <end position="218"/>
    </location>
</feature>
<dbReference type="PROSITE" id="PS51755">
    <property type="entry name" value="OMPR_PHOB"/>
    <property type="match status" value="1"/>
</dbReference>
<dbReference type="PANTHER" id="PTHR48111">
    <property type="entry name" value="REGULATOR OF RPOS"/>
    <property type="match status" value="1"/>
</dbReference>
<dbReference type="GO" id="GO:0006355">
    <property type="term" value="P:regulation of DNA-templated transcription"/>
    <property type="evidence" value="ECO:0007669"/>
    <property type="project" value="InterPro"/>
</dbReference>
<dbReference type="CDD" id="cd00383">
    <property type="entry name" value="trans_reg_C"/>
    <property type="match status" value="1"/>
</dbReference>
<dbReference type="EMBL" id="FMTS01000003">
    <property type="protein sequence ID" value="SCW60198.1"/>
    <property type="molecule type" value="Genomic_DNA"/>
</dbReference>
<proteinExistence type="predicted"/>
<feature type="domain" description="Response regulatory" evidence="6">
    <location>
        <begin position="3"/>
        <end position="116"/>
    </location>
</feature>
<dbReference type="Pfam" id="PF00486">
    <property type="entry name" value="Trans_reg_C"/>
    <property type="match status" value="1"/>
</dbReference>
<evidence type="ECO:0000259" key="6">
    <source>
        <dbReference type="PROSITE" id="PS50110"/>
    </source>
</evidence>
<dbReference type="AlphaFoldDB" id="A0A1G4RTU4"/>
<dbReference type="STRING" id="260084.SAMN02927928_2122"/>
<dbReference type="Gene3D" id="6.10.250.690">
    <property type="match status" value="1"/>
</dbReference>
<evidence type="ECO:0000256" key="5">
    <source>
        <dbReference type="PROSITE-ProRule" id="PRU01091"/>
    </source>
</evidence>
<dbReference type="CDD" id="cd17624">
    <property type="entry name" value="REC_OmpR_PmrA-like"/>
    <property type="match status" value="1"/>
</dbReference>
<keyword evidence="2 5" id="KW-0238">DNA-binding</keyword>
<evidence type="ECO:0000256" key="2">
    <source>
        <dbReference type="ARBA" id="ARBA00023125"/>
    </source>
</evidence>
<name>A0A1G4RTU4_9CAUL</name>
<protein>
    <submittedName>
        <fullName evidence="8">Two-component system, OmpR family, response regulator</fullName>
    </submittedName>
</protein>
<dbReference type="PROSITE" id="PS50110">
    <property type="entry name" value="RESPONSE_REGULATORY"/>
    <property type="match status" value="1"/>
</dbReference>
<accession>A0A1G4RTU4</accession>
<dbReference type="InterPro" id="IPR036388">
    <property type="entry name" value="WH-like_DNA-bd_sf"/>
</dbReference>
<dbReference type="GO" id="GO:0000156">
    <property type="term" value="F:phosphorelay response regulator activity"/>
    <property type="evidence" value="ECO:0007669"/>
    <property type="project" value="TreeGrafter"/>
</dbReference>
<evidence type="ECO:0000256" key="1">
    <source>
        <dbReference type="ARBA" id="ARBA00023015"/>
    </source>
</evidence>
<dbReference type="InterPro" id="IPR001789">
    <property type="entry name" value="Sig_transdc_resp-reg_receiver"/>
</dbReference>
<dbReference type="SMART" id="SM00862">
    <property type="entry name" value="Trans_reg_C"/>
    <property type="match status" value="1"/>
</dbReference>
<evidence type="ECO:0000256" key="4">
    <source>
        <dbReference type="PROSITE-ProRule" id="PRU00169"/>
    </source>
</evidence>
<dbReference type="SUPFAM" id="SSF52172">
    <property type="entry name" value="CheY-like"/>
    <property type="match status" value="1"/>
</dbReference>
<evidence type="ECO:0000256" key="3">
    <source>
        <dbReference type="ARBA" id="ARBA00023163"/>
    </source>
</evidence>
<keyword evidence="3" id="KW-0804">Transcription</keyword>
<dbReference type="RefSeq" id="WP_220083718.1">
    <property type="nucleotide sequence ID" value="NZ_FMTS01000003.1"/>
</dbReference>
<organism evidence="8 9">
    <name type="scientific">Asticcacaulis taihuensis</name>
    <dbReference type="NCBI Taxonomy" id="260084"/>
    <lineage>
        <taxon>Bacteria</taxon>
        <taxon>Pseudomonadati</taxon>
        <taxon>Pseudomonadota</taxon>
        <taxon>Alphaproteobacteria</taxon>
        <taxon>Caulobacterales</taxon>
        <taxon>Caulobacteraceae</taxon>
        <taxon>Asticcacaulis</taxon>
    </lineage>
</organism>